<dbReference type="KEGG" id="rsu:NHU_00280"/>
<dbReference type="PATRIC" id="fig|35806.4.peg.285"/>
<dbReference type="PROSITE" id="PS51257">
    <property type="entry name" value="PROKAR_LIPOPROTEIN"/>
    <property type="match status" value="1"/>
</dbReference>
<sequence>MRAIALLLLLSLAACATPRQSCERAALYDLRVLDKLIRQSEQTIARGFAYRREPYERSRLDFCYGSWLGRNPAAGFTFCDWPEIRVREVPVAVDLAAERRNLAELKAKRAETERRAARALADCAARYPAQAEAPAGAKK</sequence>
<dbReference type="Proteomes" id="UP000064912">
    <property type="component" value="Chromosome"/>
</dbReference>
<evidence type="ECO:0000313" key="2">
    <source>
        <dbReference type="Proteomes" id="UP000064912"/>
    </source>
</evidence>
<dbReference type="eggNOG" id="ENOG5030180">
    <property type="taxonomic scope" value="Bacteria"/>
</dbReference>
<accession>A0A0D6AXI2</accession>
<reference evidence="1 2" key="1">
    <citation type="submission" date="2015-02" db="EMBL/GenBank/DDBJ databases">
        <title>Genome sequene of Rhodovulum sulfidophilum DSM 2351.</title>
        <authorList>
            <person name="Nagao N."/>
        </authorList>
    </citation>
    <scope>NUCLEOTIDE SEQUENCE [LARGE SCALE GENOMIC DNA]</scope>
    <source>
        <strain evidence="1 2">DSM 2351</strain>
    </source>
</reference>
<name>A0A0D6AXI2_RHOSU</name>
<evidence type="ECO:0000313" key="1">
    <source>
        <dbReference type="EMBL" id="BAQ67451.1"/>
    </source>
</evidence>
<dbReference type="RefSeq" id="WP_042459069.1">
    <property type="nucleotide sequence ID" value="NZ_CP015421.1"/>
</dbReference>
<proteinExistence type="predicted"/>
<organism evidence="1 2">
    <name type="scientific">Rhodovulum sulfidophilum</name>
    <name type="common">Rhodobacter sulfidophilus</name>
    <dbReference type="NCBI Taxonomy" id="35806"/>
    <lineage>
        <taxon>Bacteria</taxon>
        <taxon>Pseudomonadati</taxon>
        <taxon>Pseudomonadota</taxon>
        <taxon>Alphaproteobacteria</taxon>
        <taxon>Rhodobacterales</taxon>
        <taxon>Paracoccaceae</taxon>
        <taxon>Rhodovulum</taxon>
    </lineage>
</organism>
<protein>
    <submittedName>
        <fullName evidence="1">Uncharacterized protein</fullName>
    </submittedName>
</protein>
<dbReference type="EMBL" id="AP014800">
    <property type="protein sequence ID" value="BAQ67451.1"/>
    <property type="molecule type" value="Genomic_DNA"/>
</dbReference>
<gene>
    <name evidence="1" type="ORF">NHU_00280</name>
</gene>
<dbReference type="AlphaFoldDB" id="A0A0D6AXI2"/>
<dbReference type="GeneID" id="93538716"/>